<evidence type="ECO:0000313" key="3">
    <source>
        <dbReference type="EMBL" id="QNN66471.1"/>
    </source>
</evidence>
<dbReference type="PROSITE" id="PS51257">
    <property type="entry name" value="PROKAR_LIPOPROTEIN"/>
    <property type="match status" value="1"/>
</dbReference>
<feature type="chain" id="PRO_5028885048" evidence="1">
    <location>
        <begin position="24"/>
        <end position="438"/>
    </location>
</feature>
<dbReference type="SUPFAM" id="SSF110997">
    <property type="entry name" value="Sporulation related repeat"/>
    <property type="match status" value="1"/>
</dbReference>
<dbReference type="SUPFAM" id="SSF48452">
    <property type="entry name" value="TPR-like"/>
    <property type="match status" value="1"/>
</dbReference>
<dbReference type="InterPro" id="IPR007730">
    <property type="entry name" value="SPOR-like_dom"/>
</dbReference>
<dbReference type="InterPro" id="IPR011990">
    <property type="entry name" value="TPR-like_helical_dom_sf"/>
</dbReference>
<dbReference type="EMBL" id="CP060718">
    <property type="protein sequence ID" value="QNN66471.1"/>
    <property type="molecule type" value="Genomic_DNA"/>
</dbReference>
<protein>
    <submittedName>
        <fullName evidence="3">SPOR domain-containing protein</fullName>
    </submittedName>
</protein>
<dbReference type="Pfam" id="PF13174">
    <property type="entry name" value="TPR_6"/>
    <property type="match status" value="1"/>
</dbReference>
<name>A0A7G9SF46_9SPHN</name>
<dbReference type="Proteomes" id="UP000515971">
    <property type="component" value="Chromosome"/>
</dbReference>
<dbReference type="AlphaFoldDB" id="A0A7G9SF46"/>
<evidence type="ECO:0000259" key="2">
    <source>
        <dbReference type="PROSITE" id="PS51724"/>
    </source>
</evidence>
<dbReference type="KEGG" id="slut:H9L13_06970"/>
<dbReference type="Pfam" id="PF13432">
    <property type="entry name" value="TPR_16"/>
    <property type="match status" value="1"/>
</dbReference>
<feature type="domain" description="SPOR" evidence="2">
    <location>
        <begin position="344"/>
        <end position="428"/>
    </location>
</feature>
<sequence length="438" mass="45554">MSNPFRFASTASFIVLASMTAGCAGTPKQTVTTSGFGGKANGEIGYATRALTALSSGDVGTAINYAEKAVEKTPDDAGFRALLGNSYFAAGRFASAEAAYRDSLTIYAQQPQVLLKLALSQVALGKTDQAVSFLHSAQGMLDPADYGLALALAGRPSDAVSILDASARLQNADARVRQNLALAYALSGNWSQARIVAAQDVSADKLDARIQEWIRLANPAKPHDQVAALTGVVPAAVDAGQPVRLALRPTATRTAEAPKKADPAFVAASAPQQVAAAESAPTFVPPPPPPPVVEAPPPPPPPALVPEFVAASAPEAVYTAPLPPAKPVARKASAPVRKTSAVLRSGGSKAVVQLGSYRSPEQVSAGWATLTRRYPALKSYLPMRARFDSPKGTFWRLSIQGFGSQSEAQARCQVLKSRGGACFVRTVAGDAPVRMASR</sequence>
<dbReference type="SMART" id="SM00028">
    <property type="entry name" value="TPR"/>
    <property type="match status" value="4"/>
</dbReference>
<feature type="signal peptide" evidence="1">
    <location>
        <begin position="1"/>
        <end position="23"/>
    </location>
</feature>
<proteinExistence type="predicted"/>
<dbReference type="InterPro" id="IPR019734">
    <property type="entry name" value="TPR_rpt"/>
</dbReference>
<keyword evidence="4" id="KW-1185">Reference proteome</keyword>
<dbReference type="Pfam" id="PF05036">
    <property type="entry name" value="SPOR"/>
    <property type="match status" value="1"/>
</dbReference>
<evidence type="ECO:0000313" key="4">
    <source>
        <dbReference type="Proteomes" id="UP000515971"/>
    </source>
</evidence>
<dbReference type="InterPro" id="IPR036680">
    <property type="entry name" value="SPOR-like_sf"/>
</dbReference>
<dbReference type="RefSeq" id="WP_187537063.1">
    <property type="nucleotide sequence ID" value="NZ_BAABJT010000001.1"/>
</dbReference>
<gene>
    <name evidence="3" type="ORF">H9L13_06970</name>
</gene>
<accession>A0A7G9SF46</accession>
<dbReference type="Gene3D" id="3.30.70.1070">
    <property type="entry name" value="Sporulation related repeat"/>
    <property type="match status" value="1"/>
</dbReference>
<dbReference type="GO" id="GO:0042834">
    <property type="term" value="F:peptidoglycan binding"/>
    <property type="evidence" value="ECO:0007669"/>
    <property type="project" value="InterPro"/>
</dbReference>
<reference evidence="3 4" key="1">
    <citation type="submission" date="2020-08" db="EMBL/GenBank/DDBJ databases">
        <title>Genome sequence of Sphingomonas lutea KCTC 23642T.</title>
        <authorList>
            <person name="Hyun D.-W."/>
            <person name="Bae J.-W."/>
        </authorList>
    </citation>
    <scope>NUCLEOTIDE SEQUENCE [LARGE SCALE GENOMIC DNA]</scope>
    <source>
        <strain evidence="3 4">KCTC 23642</strain>
    </source>
</reference>
<keyword evidence="1" id="KW-0732">Signal</keyword>
<organism evidence="3 4">
    <name type="scientific">Sphingomonas lutea</name>
    <dbReference type="NCBI Taxonomy" id="1045317"/>
    <lineage>
        <taxon>Bacteria</taxon>
        <taxon>Pseudomonadati</taxon>
        <taxon>Pseudomonadota</taxon>
        <taxon>Alphaproteobacteria</taxon>
        <taxon>Sphingomonadales</taxon>
        <taxon>Sphingomonadaceae</taxon>
        <taxon>Sphingomonas</taxon>
    </lineage>
</organism>
<dbReference type="Gene3D" id="1.25.40.10">
    <property type="entry name" value="Tetratricopeptide repeat domain"/>
    <property type="match status" value="1"/>
</dbReference>
<dbReference type="PROSITE" id="PS51724">
    <property type="entry name" value="SPOR"/>
    <property type="match status" value="1"/>
</dbReference>
<evidence type="ECO:0000256" key="1">
    <source>
        <dbReference type="SAM" id="SignalP"/>
    </source>
</evidence>